<dbReference type="EMBL" id="FOQH01000002">
    <property type="protein sequence ID" value="SFH84402.1"/>
    <property type="molecule type" value="Genomic_DNA"/>
</dbReference>
<keyword evidence="4 6" id="KW-1133">Transmembrane helix</keyword>
<dbReference type="Proteomes" id="UP000199377">
    <property type="component" value="Unassembled WGS sequence"/>
</dbReference>
<evidence type="ECO:0000256" key="2">
    <source>
        <dbReference type="ARBA" id="ARBA00022475"/>
    </source>
</evidence>
<dbReference type="RefSeq" id="WP_092858621.1">
    <property type="nucleotide sequence ID" value="NZ_FOQH01000002.1"/>
</dbReference>
<dbReference type="PANTHER" id="PTHR47089:SF1">
    <property type="entry name" value="GUANOSINE ABC TRANSPORTER PERMEASE PROTEIN NUPP"/>
    <property type="match status" value="1"/>
</dbReference>
<dbReference type="GO" id="GO:0022857">
    <property type="term" value="F:transmembrane transporter activity"/>
    <property type="evidence" value="ECO:0007669"/>
    <property type="project" value="InterPro"/>
</dbReference>
<sequence>MPLRIERRPRPSRAMSWASPLIAAALTAAVAMILFALDGREPVSTLWIFLTTPLADLYGFGELLLKAAPLILIGVGLAIGFRAGVWNIGAEGQLVLGVIFGGWLALEFGGAGPWVMPAMLLAGGIGGALWAAVPALLRTRFNASEILTSLMLNYCAQLWLAYLVFGPWRDPAGFNFPQSAPLHPDALLPIVIENTRANIEIVIAVAAALVAWIFIERTHLGFQLRVTGAAPGAARYAGFPVRRAVWIGMLTGGFAAGVAGVGEIAGPLGQIFPTASAGYGYAAIIVAFLGRLHPAGIVPAGLLLALLAIAGDYAQMMLGMPSSIGGLFQGTLLFFLLAADVLTTWRIRRVEDAPLPATEAA</sequence>
<reference evidence="7 8" key="1">
    <citation type="submission" date="2016-10" db="EMBL/GenBank/DDBJ databases">
        <authorList>
            <person name="de Groot N.N."/>
        </authorList>
    </citation>
    <scope>NUCLEOTIDE SEQUENCE [LARGE SCALE GENOMIC DNA]</scope>
    <source>
        <strain evidence="7 8">CGMCC 1.11030</strain>
    </source>
</reference>
<feature type="transmembrane region" description="Helical" evidence="6">
    <location>
        <begin position="57"/>
        <end position="81"/>
    </location>
</feature>
<dbReference type="Pfam" id="PF02653">
    <property type="entry name" value="BPD_transp_2"/>
    <property type="match status" value="1"/>
</dbReference>
<dbReference type="InterPro" id="IPR001851">
    <property type="entry name" value="ABC_transp_permease"/>
</dbReference>
<comment type="subcellular location">
    <subcellularLocation>
        <location evidence="1">Cell membrane</location>
        <topology evidence="1">Multi-pass membrane protein</topology>
    </subcellularLocation>
</comment>
<keyword evidence="2" id="KW-1003">Cell membrane</keyword>
<keyword evidence="8" id="KW-1185">Reference proteome</keyword>
<feature type="transmembrane region" description="Helical" evidence="6">
    <location>
        <begin position="197"/>
        <end position="215"/>
    </location>
</feature>
<gene>
    <name evidence="7" type="ORF">SAMN05216258_102509</name>
</gene>
<evidence type="ECO:0000256" key="5">
    <source>
        <dbReference type="ARBA" id="ARBA00023136"/>
    </source>
</evidence>
<dbReference type="CDD" id="cd06580">
    <property type="entry name" value="TM_PBP1_transp_TpRbsC_like"/>
    <property type="match status" value="1"/>
</dbReference>
<proteinExistence type="predicted"/>
<feature type="transmembrane region" description="Helical" evidence="6">
    <location>
        <begin position="244"/>
        <end position="265"/>
    </location>
</feature>
<evidence type="ECO:0000256" key="6">
    <source>
        <dbReference type="SAM" id="Phobius"/>
    </source>
</evidence>
<evidence type="ECO:0000256" key="4">
    <source>
        <dbReference type="ARBA" id="ARBA00022989"/>
    </source>
</evidence>
<keyword evidence="5 6" id="KW-0472">Membrane</keyword>
<feature type="transmembrane region" description="Helical" evidence="6">
    <location>
        <begin position="271"/>
        <end position="290"/>
    </location>
</feature>
<accession>A0A1I3DCA8</accession>
<dbReference type="STRING" id="1114924.SAMN05216258_102509"/>
<evidence type="ECO:0000313" key="8">
    <source>
        <dbReference type="Proteomes" id="UP000199377"/>
    </source>
</evidence>
<feature type="transmembrane region" description="Helical" evidence="6">
    <location>
        <begin position="297"/>
        <end position="318"/>
    </location>
</feature>
<protein>
    <submittedName>
        <fullName evidence="7">Nucleoside ABC transporter membrane protein</fullName>
    </submittedName>
</protein>
<feature type="transmembrane region" description="Helical" evidence="6">
    <location>
        <begin position="21"/>
        <end position="37"/>
    </location>
</feature>
<name>A0A1I3DCA8_9RHOB</name>
<evidence type="ECO:0000256" key="1">
    <source>
        <dbReference type="ARBA" id="ARBA00004651"/>
    </source>
</evidence>
<organism evidence="7 8">
    <name type="scientific">Albimonas pacifica</name>
    <dbReference type="NCBI Taxonomy" id="1114924"/>
    <lineage>
        <taxon>Bacteria</taxon>
        <taxon>Pseudomonadati</taxon>
        <taxon>Pseudomonadota</taxon>
        <taxon>Alphaproteobacteria</taxon>
        <taxon>Rhodobacterales</taxon>
        <taxon>Paracoccaceae</taxon>
        <taxon>Albimonas</taxon>
    </lineage>
</organism>
<dbReference type="OrthoDB" id="9809785at2"/>
<feature type="transmembrane region" description="Helical" evidence="6">
    <location>
        <begin position="118"/>
        <end position="137"/>
    </location>
</feature>
<dbReference type="AlphaFoldDB" id="A0A1I3DCA8"/>
<feature type="transmembrane region" description="Helical" evidence="6">
    <location>
        <begin position="324"/>
        <end position="342"/>
    </location>
</feature>
<dbReference type="GO" id="GO:0005886">
    <property type="term" value="C:plasma membrane"/>
    <property type="evidence" value="ECO:0007669"/>
    <property type="project" value="UniProtKB-SubCell"/>
</dbReference>
<keyword evidence="3 6" id="KW-0812">Transmembrane</keyword>
<dbReference type="PANTHER" id="PTHR47089">
    <property type="entry name" value="ABC TRANSPORTER, PERMEASE PROTEIN"/>
    <property type="match status" value="1"/>
</dbReference>
<evidence type="ECO:0000256" key="3">
    <source>
        <dbReference type="ARBA" id="ARBA00022692"/>
    </source>
</evidence>
<evidence type="ECO:0000313" key="7">
    <source>
        <dbReference type="EMBL" id="SFH84402.1"/>
    </source>
</evidence>
<feature type="transmembrane region" description="Helical" evidence="6">
    <location>
        <begin position="146"/>
        <end position="165"/>
    </location>
</feature>
<feature type="transmembrane region" description="Helical" evidence="6">
    <location>
        <begin position="88"/>
        <end position="106"/>
    </location>
</feature>